<reference evidence="7" key="1">
    <citation type="submission" date="2021-03" db="EMBL/GenBank/DDBJ databases">
        <authorList>
            <person name="Bekaert M."/>
        </authorList>
    </citation>
    <scope>NUCLEOTIDE SEQUENCE</scope>
</reference>
<dbReference type="SUPFAM" id="SSF48726">
    <property type="entry name" value="Immunoglobulin"/>
    <property type="match status" value="2"/>
</dbReference>
<dbReference type="PROSITE" id="PS50835">
    <property type="entry name" value="IG_LIKE"/>
    <property type="match status" value="1"/>
</dbReference>
<dbReference type="EMBL" id="CAJPWZ010000648">
    <property type="protein sequence ID" value="CAG2197448.1"/>
    <property type="molecule type" value="Genomic_DNA"/>
</dbReference>
<dbReference type="Proteomes" id="UP000683360">
    <property type="component" value="Unassembled WGS sequence"/>
</dbReference>
<evidence type="ECO:0000256" key="3">
    <source>
        <dbReference type="ARBA" id="ARBA00023157"/>
    </source>
</evidence>
<keyword evidence="2" id="KW-0472">Membrane</keyword>
<evidence type="ECO:0000256" key="1">
    <source>
        <dbReference type="ARBA" id="ARBA00004479"/>
    </source>
</evidence>
<keyword evidence="8" id="KW-1185">Reference proteome</keyword>
<accession>A0A8S3QP75</accession>
<evidence type="ECO:0000259" key="6">
    <source>
        <dbReference type="PROSITE" id="PS50835"/>
    </source>
</evidence>
<dbReference type="InterPro" id="IPR036179">
    <property type="entry name" value="Ig-like_dom_sf"/>
</dbReference>
<protein>
    <recommendedName>
        <fullName evidence="6">Ig-like domain-containing protein</fullName>
    </recommendedName>
</protein>
<keyword evidence="4" id="KW-0325">Glycoprotein</keyword>
<gene>
    <name evidence="7" type="ORF">MEDL_12271</name>
</gene>
<dbReference type="InterPro" id="IPR007110">
    <property type="entry name" value="Ig-like_dom"/>
</dbReference>
<proteinExistence type="predicted"/>
<evidence type="ECO:0000313" key="7">
    <source>
        <dbReference type="EMBL" id="CAG2197448.1"/>
    </source>
</evidence>
<organism evidence="7 8">
    <name type="scientific">Mytilus edulis</name>
    <name type="common">Blue mussel</name>
    <dbReference type="NCBI Taxonomy" id="6550"/>
    <lineage>
        <taxon>Eukaryota</taxon>
        <taxon>Metazoa</taxon>
        <taxon>Spiralia</taxon>
        <taxon>Lophotrochozoa</taxon>
        <taxon>Mollusca</taxon>
        <taxon>Bivalvia</taxon>
        <taxon>Autobranchia</taxon>
        <taxon>Pteriomorphia</taxon>
        <taxon>Mytilida</taxon>
        <taxon>Mytiloidea</taxon>
        <taxon>Mytilidae</taxon>
        <taxon>Mytilinae</taxon>
        <taxon>Mytilus</taxon>
    </lineage>
</organism>
<dbReference type="Gene3D" id="2.60.40.10">
    <property type="entry name" value="Immunoglobulins"/>
    <property type="match status" value="2"/>
</dbReference>
<keyword evidence="3" id="KW-1015">Disulfide bond</keyword>
<comment type="subcellular location">
    <subcellularLocation>
        <location evidence="1">Membrane</location>
        <topology evidence="1">Single-pass type I membrane protein</topology>
    </subcellularLocation>
</comment>
<dbReference type="CDD" id="cd00096">
    <property type="entry name" value="Ig"/>
    <property type="match status" value="1"/>
</dbReference>
<feature type="domain" description="Ig-like" evidence="6">
    <location>
        <begin position="4"/>
        <end position="194"/>
    </location>
</feature>
<evidence type="ECO:0000256" key="4">
    <source>
        <dbReference type="ARBA" id="ARBA00023180"/>
    </source>
</evidence>
<dbReference type="InterPro" id="IPR013783">
    <property type="entry name" value="Ig-like_fold"/>
</dbReference>
<dbReference type="PANTHER" id="PTHR11640">
    <property type="entry name" value="NEPHRIN"/>
    <property type="match status" value="1"/>
</dbReference>
<comment type="caution">
    <text evidence="7">The sequence shown here is derived from an EMBL/GenBank/DDBJ whole genome shotgun (WGS) entry which is preliminary data.</text>
</comment>
<dbReference type="GO" id="GO:0005911">
    <property type="term" value="C:cell-cell junction"/>
    <property type="evidence" value="ECO:0007669"/>
    <property type="project" value="TreeGrafter"/>
</dbReference>
<name>A0A8S3QP75_MYTED</name>
<evidence type="ECO:0000313" key="8">
    <source>
        <dbReference type="Proteomes" id="UP000683360"/>
    </source>
</evidence>
<dbReference type="InterPro" id="IPR051275">
    <property type="entry name" value="Cell_adhesion_signaling"/>
</dbReference>
<dbReference type="GO" id="GO:0050839">
    <property type="term" value="F:cell adhesion molecule binding"/>
    <property type="evidence" value="ECO:0007669"/>
    <property type="project" value="TreeGrafter"/>
</dbReference>
<dbReference type="OrthoDB" id="6112154at2759"/>
<evidence type="ECO:0000256" key="5">
    <source>
        <dbReference type="ARBA" id="ARBA00023319"/>
    </source>
</evidence>
<dbReference type="AlphaFoldDB" id="A0A8S3QP75"/>
<dbReference type="GO" id="GO:0005886">
    <property type="term" value="C:plasma membrane"/>
    <property type="evidence" value="ECO:0007669"/>
    <property type="project" value="TreeGrafter"/>
</dbReference>
<dbReference type="GO" id="GO:0098609">
    <property type="term" value="P:cell-cell adhesion"/>
    <property type="evidence" value="ECO:0007669"/>
    <property type="project" value="TreeGrafter"/>
</dbReference>
<dbReference type="PANTHER" id="PTHR11640:SF31">
    <property type="entry name" value="IRREGULAR CHIASM C-ROUGHEST PROTEIN-RELATED"/>
    <property type="match status" value="1"/>
</dbReference>
<sequence length="445" mass="50149">MGPPTNLKIENSAENNITYGKEGVRIELTCTVKNGIPAATLIWSKNGLTVANGSNDILLYRFIPTRSDHMQNITCYAVSALLTYPLSQTILLDIQYSPDVKIQYQILKHTITMDCVAEGNPDNYTFYDWEHKSEFNEHIRRIHGTPEGQLIIKKAQNSNENEDDGIYECTVSNGIPNIKGKLDQKGKTSIKSIGPPVFVTDNKPVQIGHFGKSVEIEIYIYDNLNNSEVVIKSMGTSIMIKAKIKSVHTHDTFHGVYITVPGLKYTFDLDLTSENSFMRYTVEACNGVGCNYFDVQVKSAMKRKRNSGIVSEIPLEIHYDEIGTIHDNSASIQVSSNIEQEAVSSPESHAFERVNSHVSDFEQEISSETSLQGLSNSLLNEDGYEHSYETINPENIEIHPYSTVWYNIYENTKICPKEMTIKNKGQAIQIDNERGPWLIIYMKNV</sequence>
<evidence type="ECO:0000256" key="2">
    <source>
        <dbReference type="ARBA" id="ARBA00023136"/>
    </source>
</evidence>
<keyword evidence="5" id="KW-0393">Immunoglobulin domain</keyword>